<name>A0ABU6W6K4_9FABA</name>
<evidence type="ECO:0000313" key="3">
    <source>
        <dbReference type="EMBL" id="MED6181560.1"/>
    </source>
</evidence>
<dbReference type="EMBL" id="JASCZI010181308">
    <property type="protein sequence ID" value="MED6181560.1"/>
    <property type="molecule type" value="Genomic_DNA"/>
</dbReference>
<comment type="caution">
    <text evidence="3">The sequence shown here is derived from an EMBL/GenBank/DDBJ whole genome shotgun (WGS) entry which is preliminary data.</text>
</comment>
<keyword evidence="1" id="KW-0175">Coiled coil</keyword>
<feature type="coiled-coil region" evidence="1">
    <location>
        <begin position="16"/>
        <end position="43"/>
    </location>
</feature>
<reference evidence="3 4" key="1">
    <citation type="journal article" date="2023" name="Plants (Basel)">
        <title>Bridging the Gap: Combining Genomics and Transcriptomics Approaches to Understand Stylosanthes scabra, an Orphan Legume from the Brazilian Caatinga.</title>
        <authorList>
            <person name="Ferreira-Neto J.R.C."/>
            <person name="da Silva M.D."/>
            <person name="Binneck E."/>
            <person name="de Melo N.F."/>
            <person name="da Silva R.H."/>
            <person name="de Melo A.L.T.M."/>
            <person name="Pandolfi V."/>
            <person name="Bustamante F.O."/>
            <person name="Brasileiro-Vidal A.C."/>
            <person name="Benko-Iseppon A.M."/>
        </authorList>
    </citation>
    <scope>NUCLEOTIDE SEQUENCE [LARGE SCALE GENOMIC DNA]</scope>
    <source>
        <tissue evidence="3">Leaves</tissue>
    </source>
</reference>
<proteinExistence type="predicted"/>
<evidence type="ECO:0000256" key="2">
    <source>
        <dbReference type="SAM" id="MobiDB-lite"/>
    </source>
</evidence>
<organism evidence="3 4">
    <name type="scientific">Stylosanthes scabra</name>
    <dbReference type="NCBI Taxonomy" id="79078"/>
    <lineage>
        <taxon>Eukaryota</taxon>
        <taxon>Viridiplantae</taxon>
        <taxon>Streptophyta</taxon>
        <taxon>Embryophyta</taxon>
        <taxon>Tracheophyta</taxon>
        <taxon>Spermatophyta</taxon>
        <taxon>Magnoliopsida</taxon>
        <taxon>eudicotyledons</taxon>
        <taxon>Gunneridae</taxon>
        <taxon>Pentapetalae</taxon>
        <taxon>rosids</taxon>
        <taxon>fabids</taxon>
        <taxon>Fabales</taxon>
        <taxon>Fabaceae</taxon>
        <taxon>Papilionoideae</taxon>
        <taxon>50 kb inversion clade</taxon>
        <taxon>dalbergioids sensu lato</taxon>
        <taxon>Dalbergieae</taxon>
        <taxon>Pterocarpus clade</taxon>
        <taxon>Stylosanthes</taxon>
    </lineage>
</organism>
<accession>A0ABU6W6K4</accession>
<dbReference type="Proteomes" id="UP001341840">
    <property type="component" value="Unassembled WGS sequence"/>
</dbReference>
<gene>
    <name evidence="3" type="ORF">PIB30_020482</name>
</gene>
<feature type="region of interest" description="Disordered" evidence="2">
    <location>
        <begin position="141"/>
        <end position="160"/>
    </location>
</feature>
<protein>
    <submittedName>
        <fullName evidence="3">Uncharacterized protein</fullName>
    </submittedName>
</protein>
<evidence type="ECO:0000313" key="4">
    <source>
        <dbReference type="Proteomes" id="UP001341840"/>
    </source>
</evidence>
<sequence>METAARAILNGYFTFKAFVENKIEQSEVEVSVLEHRLEETKQLLEITKTVPLPDAIMKQPASFANLGTPIPNRIYKDRLLWSLLPRTFGPYEHGMSYFQNQMRVNEVELDTARRTLREFRIFRDVHNMALVEAYSSDKTGNTTTHDAGGSLCRQGFEEVS</sequence>
<keyword evidence="4" id="KW-1185">Reference proteome</keyword>
<evidence type="ECO:0000256" key="1">
    <source>
        <dbReference type="SAM" id="Coils"/>
    </source>
</evidence>